<dbReference type="GO" id="GO:0004930">
    <property type="term" value="F:G protein-coupled receptor activity"/>
    <property type="evidence" value="ECO:0007669"/>
    <property type="project" value="InterPro"/>
</dbReference>
<dbReference type="GO" id="GO:0004984">
    <property type="term" value="F:olfactory receptor activity"/>
    <property type="evidence" value="ECO:0007669"/>
    <property type="project" value="TreeGrafter"/>
</dbReference>
<dbReference type="PANTHER" id="PTHR26451">
    <property type="entry name" value="G_PROTEIN_RECEP_F1_2 DOMAIN-CONTAINING PROTEIN"/>
    <property type="match status" value="1"/>
</dbReference>
<evidence type="ECO:0000256" key="2">
    <source>
        <dbReference type="ARBA" id="ARBA00022692"/>
    </source>
</evidence>
<feature type="transmembrane region" description="Helical" evidence="5">
    <location>
        <begin position="415"/>
        <end position="434"/>
    </location>
</feature>
<evidence type="ECO:0000313" key="7">
    <source>
        <dbReference type="EMBL" id="KAG7479887.1"/>
    </source>
</evidence>
<dbReference type="Pfam" id="PF00001">
    <property type="entry name" value="7tm_1"/>
    <property type="match status" value="1"/>
</dbReference>
<keyword evidence="8" id="KW-1185">Reference proteome</keyword>
<feature type="transmembrane region" description="Helical" evidence="5">
    <location>
        <begin position="454"/>
        <end position="474"/>
    </location>
</feature>
<evidence type="ECO:0000259" key="6">
    <source>
        <dbReference type="PROSITE" id="PS50262"/>
    </source>
</evidence>
<feature type="domain" description="G-protein coupled receptors family 1 profile" evidence="6">
    <location>
        <begin position="32"/>
        <end position="188"/>
    </location>
</feature>
<dbReference type="InterPro" id="IPR017452">
    <property type="entry name" value="GPCR_Rhodpsn_7TM"/>
</dbReference>
<feature type="transmembrane region" description="Helical" evidence="5">
    <location>
        <begin position="275"/>
        <end position="302"/>
    </location>
</feature>
<dbReference type="GO" id="GO:0016020">
    <property type="term" value="C:membrane"/>
    <property type="evidence" value="ECO:0007669"/>
    <property type="project" value="UniProtKB-SubCell"/>
</dbReference>
<dbReference type="AlphaFoldDB" id="A0AAV6Q264"/>
<feature type="transmembrane region" description="Helical" evidence="5">
    <location>
        <begin position="20"/>
        <end position="41"/>
    </location>
</feature>
<feature type="transmembrane region" description="Helical" evidence="5">
    <location>
        <begin position="323"/>
        <end position="347"/>
    </location>
</feature>
<gene>
    <name evidence="7" type="ORF">JOB18_037759</name>
</gene>
<proteinExistence type="predicted"/>
<dbReference type="Proteomes" id="UP000693946">
    <property type="component" value="Linkage Group LG8"/>
</dbReference>
<feature type="domain" description="G-protein coupled receptors family 1 profile" evidence="6">
    <location>
        <begin position="224"/>
        <end position="472"/>
    </location>
</feature>
<comment type="subcellular location">
    <subcellularLocation>
        <location evidence="1">Membrane</location>
    </subcellularLocation>
</comment>
<feature type="transmembrane region" description="Helical" evidence="5">
    <location>
        <begin position="377"/>
        <end position="395"/>
    </location>
</feature>
<keyword evidence="4 5" id="KW-0472">Membrane</keyword>
<sequence length="495" mass="57271">MNSNNTVFGQTSAQLHSKFIIVQVLVVIFLCVNLLLIVTFFKNECFYTTARYILFAVTLLSDSFLFLLTDLLFIFTFFRVTMWVSLCSVICISVLLYLIVTPVTLTAMTLECYVAICMPLRHAELCSTRSTVHVILVIHGLSSVPYVIFIIFFASASLDFYYQYRICSVEIFTVYKWQDHVRYYLTVPSKSNMNSNNSVFGQTLAQLHSKFIIVQVLVVIFICVNLLLIVTFFKNECFYTTARYILFAVTLLSDSFLFLVSDLLFIFAVFRVTMWVSLCSVICISVLLYLIVTPVTLTAMTLERYVAICMPLRHAELCSTRNTLHVILVIHGLSSVPYAVFLFTFFASASLDFYHQYRICSVEILIVYKWQDHIRSAVFQFYFLIMCLIIMLCYFKIMKVARTASEDDKISSKGLRTVALHAFQLLLCLIQFWYPLVTSTLTHIDFYSFEHVRFFSYIVFNLSPRCLSPLIYGLRDEMFFTALKKYLSCGLCDRK</sequence>
<dbReference type="PANTHER" id="PTHR26451:SF886">
    <property type="entry name" value="GROWTH HORMONE SECRETAGOGUE RECEPTOR TYPE 1-LIKE-RELATED"/>
    <property type="match status" value="1"/>
</dbReference>
<keyword evidence="7" id="KW-0675">Receptor</keyword>
<comment type="caution">
    <text evidence="7">The sequence shown here is derived from an EMBL/GenBank/DDBJ whole genome shotgun (WGS) entry which is preliminary data.</text>
</comment>
<name>A0AAV6Q264_SOLSE</name>
<evidence type="ECO:0000256" key="1">
    <source>
        <dbReference type="ARBA" id="ARBA00004370"/>
    </source>
</evidence>
<evidence type="ECO:0000313" key="8">
    <source>
        <dbReference type="Proteomes" id="UP000693946"/>
    </source>
</evidence>
<keyword evidence="3 5" id="KW-1133">Transmembrane helix</keyword>
<protein>
    <submittedName>
        <fullName evidence="7">Odorant receptor 131-2-like</fullName>
    </submittedName>
</protein>
<feature type="transmembrane region" description="Helical" evidence="5">
    <location>
        <begin position="83"/>
        <end position="110"/>
    </location>
</feature>
<evidence type="ECO:0000256" key="3">
    <source>
        <dbReference type="ARBA" id="ARBA00022989"/>
    </source>
</evidence>
<dbReference type="InterPro" id="IPR000276">
    <property type="entry name" value="GPCR_Rhodpsn"/>
</dbReference>
<dbReference type="SUPFAM" id="SSF81321">
    <property type="entry name" value="Family A G protein-coupled receptor-like"/>
    <property type="match status" value="2"/>
</dbReference>
<organism evidence="7 8">
    <name type="scientific">Solea senegalensis</name>
    <name type="common">Senegalese sole</name>
    <dbReference type="NCBI Taxonomy" id="28829"/>
    <lineage>
        <taxon>Eukaryota</taxon>
        <taxon>Metazoa</taxon>
        <taxon>Chordata</taxon>
        <taxon>Craniata</taxon>
        <taxon>Vertebrata</taxon>
        <taxon>Euteleostomi</taxon>
        <taxon>Actinopterygii</taxon>
        <taxon>Neopterygii</taxon>
        <taxon>Teleostei</taxon>
        <taxon>Neoteleostei</taxon>
        <taxon>Acanthomorphata</taxon>
        <taxon>Carangaria</taxon>
        <taxon>Pleuronectiformes</taxon>
        <taxon>Pleuronectoidei</taxon>
        <taxon>Soleidae</taxon>
        <taxon>Solea</taxon>
    </lineage>
</organism>
<feature type="transmembrane region" description="Helical" evidence="5">
    <location>
        <begin position="53"/>
        <end position="77"/>
    </location>
</feature>
<feature type="transmembrane region" description="Helical" evidence="5">
    <location>
        <begin position="131"/>
        <end position="154"/>
    </location>
</feature>
<accession>A0AAV6Q264</accession>
<dbReference type="InterPro" id="IPR052921">
    <property type="entry name" value="GPCR1_Superfamily_Member"/>
</dbReference>
<keyword evidence="2 5" id="KW-0812">Transmembrane</keyword>
<dbReference type="EMBL" id="JAGKHQ010000020">
    <property type="protein sequence ID" value="KAG7479887.1"/>
    <property type="molecule type" value="Genomic_DNA"/>
</dbReference>
<reference evidence="7 8" key="1">
    <citation type="journal article" date="2021" name="Sci. Rep.">
        <title>Chromosome anchoring in Senegalese sole (Solea senegalensis) reveals sex-associated markers and genome rearrangements in flatfish.</title>
        <authorList>
            <person name="Guerrero-Cozar I."/>
            <person name="Gomez-Garrido J."/>
            <person name="Berbel C."/>
            <person name="Martinez-Blanch J.F."/>
            <person name="Alioto T."/>
            <person name="Claros M.G."/>
            <person name="Gagnaire P.A."/>
            <person name="Manchado M."/>
        </authorList>
    </citation>
    <scope>NUCLEOTIDE SEQUENCE [LARGE SCALE GENOMIC DNA]</scope>
    <source>
        <strain evidence="7">Sse05_10M</strain>
    </source>
</reference>
<dbReference type="FunFam" id="1.20.1070.10:FF:000096">
    <property type="entry name" value="Odorant receptor 131-2"/>
    <property type="match status" value="1"/>
</dbReference>
<evidence type="ECO:0000256" key="4">
    <source>
        <dbReference type="ARBA" id="ARBA00023136"/>
    </source>
</evidence>
<feature type="transmembrane region" description="Helical" evidence="5">
    <location>
        <begin position="245"/>
        <end position="269"/>
    </location>
</feature>
<dbReference type="GO" id="GO:0005549">
    <property type="term" value="F:odorant binding"/>
    <property type="evidence" value="ECO:0007669"/>
    <property type="project" value="TreeGrafter"/>
</dbReference>
<dbReference type="CDD" id="cd00637">
    <property type="entry name" value="7tm_classA_rhodopsin-like"/>
    <property type="match status" value="1"/>
</dbReference>
<evidence type="ECO:0000256" key="5">
    <source>
        <dbReference type="SAM" id="Phobius"/>
    </source>
</evidence>
<feature type="transmembrane region" description="Helical" evidence="5">
    <location>
        <begin position="212"/>
        <end position="233"/>
    </location>
</feature>
<dbReference type="PROSITE" id="PS50262">
    <property type="entry name" value="G_PROTEIN_RECEP_F1_2"/>
    <property type="match status" value="2"/>
</dbReference>